<gene>
    <name evidence="1" type="ORF">rCG_37118</name>
</gene>
<dbReference type="Gene3D" id="3.30.360.10">
    <property type="entry name" value="Dihydrodipicolinate Reductase, domain 2"/>
    <property type="match status" value="1"/>
</dbReference>
<accession>A6HU51</accession>
<dbReference type="Proteomes" id="UP000234681">
    <property type="component" value="Chromosome 15"/>
</dbReference>
<protein>
    <submittedName>
        <fullName evidence="1">RCG37118</fullName>
    </submittedName>
</protein>
<dbReference type="EMBL" id="CH473951">
    <property type="protein sequence ID" value="EDM02414.1"/>
    <property type="molecule type" value="Genomic_DNA"/>
</dbReference>
<sequence length="68" mass="7533">MTTSPSQRNFIVHAITATQKTLGSHFGKLWNDSCESPQNNIPAKVMGKVIPELNRKLVSMFLCPMCPS</sequence>
<dbReference type="SUPFAM" id="SSF55347">
    <property type="entry name" value="Glyceraldehyde-3-phosphate dehydrogenase-like, C-terminal domain"/>
    <property type="match status" value="1"/>
</dbReference>
<reference evidence="1 2" key="1">
    <citation type="submission" date="2005-07" db="EMBL/GenBank/DDBJ databases">
        <authorList>
            <person name="Mural R.J."/>
            <person name="Li P.W."/>
            <person name="Adams M.D."/>
            <person name="Amanatides P.G."/>
            <person name="Baden-Tillson H."/>
            <person name="Barnstead M."/>
            <person name="Chin S.H."/>
            <person name="Dew I."/>
            <person name="Evans C.A."/>
            <person name="Ferriera S."/>
            <person name="Flanigan M."/>
            <person name="Fosler C."/>
            <person name="Glodek A."/>
            <person name="Gu Z."/>
            <person name="Holt R.A."/>
            <person name="Jennings D."/>
            <person name="Kraft C.L."/>
            <person name="Lu F."/>
            <person name="Nguyen T."/>
            <person name="Nusskern D.R."/>
            <person name="Pfannkoch C.M."/>
            <person name="Sitter C."/>
            <person name="Sutton G.G."/>
            <person name="Venter J.C."/>
            <person name="Wang Z."/>
            <person name="Woodage T."/>
            <person name="Zheng X.H."/>
            <person name="Zhong F."/>
        </authorList>
    </citation>
    <scope>NUCLEOTIDE SEQUENCE [LARGE SCALE GENOMIC DNA]</scope>
    <source>
        <strain>BN</strain>
        <strain evidence="2">Sprague-Dawley</strain>
    </source>
</reference>
<evidence type="ECO:0000313" key="1">
    <source>
        <dbReference type="EMBL" id="EDM02414.1"/>
    </source>
</evidence>
<name>A6HU51_RAT</name>
<organism evidence="1 2">
    <name type="scientific">Rattus norvegicus</name>
    <name type="common">Rat</name>
    <dbReference type="NCBI Taxonomy" id="10116"/>
    <lineage>
        <taxon>Eukaryota</taxon>
        <taxon>Metazoa</taxon>
        <taxon>Chordata</taxon>
        <taxon>Craniata</taxon>
        <taxon>Vertebrata</taxon>
        <taxon>Euteleostomi</taxon>
        <taxon>Mammalia</taxon>
        <taxon>Eutheria</taxon>
        <taxon>Euarchontoglires</taxon>
        <taxon>Glires</taxon>
        <taxon>Rodentia</taxon>
        <taxon>Myomorpha</taxon>
        <taxon>Muroidea</taxon>
        <taxon>Muridae</taxon>
        <taxon>Murinae</taxon>
        <taxon>Rattus</taxon>
    </lineage>
</organism>
<dbReference type="AlphaFoldDB" id="A6HU51"/>
<evidence type="ECO:0000313" key="2">
    <source>
        <dbReference type="Proteomes" id="UP000234681"/>
    </source>
</evidence>
<proteinExistence type="predicted"/>